<evidence type="ECO:0000256" key="1">
    <source>
        <dbReference type="ARBA" id="ARBA00022679"/>
    </source>
</evidence>
<dbReference type="PANTHER" id="PTHR48013">
    <property type="entry name" value="DUAL SPECIFICITY MITOGEN-ACTIVATED PROTEIN KINASE KINASE 5-RELATED"/>
    <property type="match status" value="1"/>
</dbReference>
<evidence type="ECO:0000313" key="10">
    <source>
        <dbReference type="Proteomes" id="UP000683511"/>
    </source>
</evidence>
<name>A0A975T5U0_9NOST</name>
<dbReference type="KEGG" id="rsin:B6N60_01300"/>
<gene>
    <name evidence="9" type="ORF">B6N60_01300</name>
</gene>
<evidence type="ECO:0000256" key="6">
    <source>
        <dbReference type="ARBA" id="ARBA00049299"/>
    </source>
</evidence>
<comment type="catalytic activity">
    <reaction evidence="7">
        <text>L-tyrosyl-[protein] + ATP = O-phospho-L-tyrosyl-[protein] + ADP + H(+)</text>
        <dbReference type="Rhea" id="RHEA:10596"/>
        <dbReference type="Rhea" id="RHEA-COMP:10136"/>
        <dbReference type="Rhea" id="RHEA-COMP:20101"/>
        <dbReference type="ChEBI" id="CHEBI:15378"/>
        <dbReference type="ChEBI" id="CHEBI:30616"/>
        <dbReference type="ChEBI" id="CHEBI:46858"/>
        <dbReference type="ChEBI" id="CHEBI:61978"/>
        <dbReference type="ChEBI" id="CHEBI:456216"/>
        <dbReference type="EC" id="2.7.12.2"/>
    </reaction>
</comment>
<comment type="catalytic activity">
    <reaction evidence="5">
        <text>L-seryl-[protein] + ATP = O-phospho-L-seryl-[protein] + ADP + H(+)</text>
        <dbReference type="Rhea" id="RHEA:17989"/>
        <dbReference type="Rhea" id="RHEA-COMP:9863"/>
        <dbReference type="Rhea" id="RHEA-COMP:11604"/>
        <dbReference type="ChEBI" id="CHEBI:15378"/>
        <dbReference type="ChEBI" id="CHEBI:29999"/>
        <dbReference type="ChEBI" id="CHEBI:30616"/>
        <dbReference type="ChEBI" id="CHEBI:83421"/>
        <dbReference type="ChEBI" id="CHEBI:456216"/>
        <dbReference type="EC" id="2.7.12.2"/>
    </reaction>
</comment>
<evidence type="ECO:0000256" key="2">
    <source>
        <dbReference type="ARBA" id="ARBA00022741"/>
    </source>
</evidence>
<dbReference type="Pfam" id="PF00069">
    <property type="entry name" value="Pkinase"/>
    <property type="match status" value="1"/>
</dbReference>
<dbReference type="EMBL" id="CP021056">
    <property type="protein sequence ID" value="QXE22615.1"/>
    <property type="molecule type" value="Genomic_DNA"/>
</dbReference>
<comment type="catalytic activity">
    <reaction evidence="6">
        <text>L-threonyl-[protein] + ATP = O-phospho-L-threonyl-[protein] + ADP + H(+)</text>
        <dbReference type="Rhea" id="RHEA:46608"/>
        <dbReference type="Rhea" id="RHEA-COMP:11060"/>
        <dbReference type="Rhea" id="RHEA-COMP:11605"/>
        <dbReference type="ChEBI" id="CHEBI:15378"/>
        <dbReference type="ChEBI" id="CHEBI:30013"/>
        <dbReference type="ChEBI" id="CHEBI:30616"/>
        <dbReference type="ChEBI" id="CHEBI:61977"/>
        <dbReference type="ChEBI" id="CHEBI:456216"/>
        <dbReference type="EC" id="2.7.12.2"/>
    </reaction>
</comment>
<organism evidence="9 10">
    <name type="scientific">Richelia sinica FACHB-800</name>
    <dbReference type="NCBI Taxonomy" id="1357546"/>
    <lineage>
        <taxon>Bacteria</taxon>
        <taxon>Bacillati</taxon>
        <taxon>Cyanobacteriota</taxon>
        <taxon>Cyanophyceae</taxon>
        <taxon>Nostocales</taxon>
        <taxon>Nostocaceae</taxon>
        <taxon>Richelia</taxon>
    </lineage>
</organism>
<accession>A0A975T5U0</accession>
<feature type="domain" description="Protein kinase" evidence="8">
    <location>
        <begin position="1"/>
        <end position="136"/>
    </location>
</feature>
<dbReference type="GO" id="GO:0005524">
    <property type="term" value="F:ATP binding"/>
    <property type="evidence" value="ECO:0007669"/>
    <property type="project" value="UniProtKB-KW"/>
</dbReference>
<keyword evidence="1" id="KW-0808">Transferase</keyword>
<keyword evidence="2" id="KW-0547">Nucleotide-binding</keyword>
<proteinExistence type="predicted"/>
<evidence type="ECO:0000256" key="5">
    <source>
        <dbReference type="ARBA" id="ARBA00049014"/>
    </source>
</evidence>
<evidence type="ECO:0000256" key="3">
    <source>
        <dbReference type="ARBA" id="ARBA00022777"/>
    </source>
</evidence>
<dbReference type="PROSITE" id="PS50011">
    <property type="entry name" value="PROTEIN_KINASE_DOM"/>
    <property type="match status" value="1"/>
</dbReference>
<keyword evidence="3 9" id="KW-0418">Kinase</keyword>
<protein>
    <submittedName>
        <fullName evidence="9">Serine/threonine protein kinase</fullName>
    </submittedName>
</protein>
<dbReference type="Proteomes" id="UP000683511">
    <property type="component" value="Chromosome"/>
</dbReference>
<evidence type="ECO:0000256" key="7">
    <source>
        <dbReference type="ARBA" id="ARBA00051693"/>
    </source>
</evidence>
<keyword evidence="9" id="KW-0723">Serine/threonine-protein kinase</keyword>
<dbReference type="AlphaFoldDB" id="A0A975T5U0"/>
<keyword evidence="4" id="KW-0067">ATP-binding</keyword>
<dbReference type="GO" id="GO:0004674">
    <property type="term" value="F:protein serine/threonine kinase activity"/>
    <property type="evidence" value="ECO:0007669"/>
    <property type="project" value="UniProtKB-KW"/>
</dbReference>
<reference evidence="9" key="1">
    <citation type="submission" date="2017-04" db="EMBL/GenBank/DDBJ databases">
        <title>Genome deletions in a multicellular cyanobacterial endosymbiont for morphological adaptation in marine diatoms.</title>
        <authorList>
            <person name="Wang Y."/>
            <person name="Gao H."/>
            <person name="Li R."/>
            <person name="Xu X."/>
        </authorList>
    </citation>
    <scope>NUCLEOTIDE SEQUENCE</scope>
    <source>
        <strain evidence="9">FACHB 800</strain>
    </source>
</reference>
<sequence>MTAFNVDYLADQFIVVVDSGKLVDRLGSDQTKFYLGTLAYSSPEQIEGKELDNRSDIYSFGVMMFEMLTSKMPLVVSANSFGAWYKAHQFEKPRSFEEVAPNLQIPKPIQDLVMSCLAKKPAERPQSIREIINVLVNVEQEEKTPN</sequence>
<evidence type="ECO:0000256" key="4">
    <source>
        <dbReference type="ARBA" id="ARBA00022840"/>
    </source>
</evidence>
<evidence type="ECO:0000313" key="9">
    <source>
        <dbReference type="EMBL" id="QXE22615.1"/>
    </source>
</evidence>
<evidence type="ECO:0000259" key="8">
    <source>
        <dbReference type="PROSITE" id="PS50011"/>
    </source>
</evidence>
<dbReference type="InterPro" id="IPR000719">
    <property type="entry name" value="Prot_kinase_dom"/>
</dbReference>
<keyword evidence="10" id="KW-1185">Reference proteome</keyword>
<dbReference type="PANTHER" id="PTHR48013:SF9">
    <property type="entry name" value="DUAL SPECIFICITY MITOGEN-ACTIVATED PROTEIN KINASE KINASE 5"/>
    <property type="match status" value="1"/>
</dbReference>